<organism evidence="12 13">
    <name type="scientific">Chitinophaga pollutisoli</name>
    <dbReference type="NCBI Taxonomy" id="3133966"/>
    <lineage>
        <taxon>Bacteria</taxon>
        <taxon>Pseudomonadati</taxon>
        <taxon>Bacteroidota</taxon>
        <taxon>Chitinophagia</taxon>
        <taxon>Chitinophagales</taxon>
        <taxon>Chitinophagaceae</taxon>
        <taxon>Chitinophaga</taxon>
    </lineage>
</organism>
<keyword evidence="5" id="KW-0021">Allosteric enzyme</keyword>
<evidence type="ECO:0000256" key="2">
    <source>
        <dbReference type="ARBA" id="ARBA00001933"/>
    </source>
</evidence>
<dbReference type="PIRSF" id="PIRSF000460">
    <property type="entry name" value="Pprylas_GlgP"/>
    <property type="match status" value="1"/>
</dbReference>
<dbReference type="Pfam" id="PF00343">
    <property type="entry name" value="Phosphorylase"/>
    <property type="match status" value="1"/>
</dbReference>
<evidence type="ECO:0000256" key="4">
    <source>
        <dbReference type="ARBA" id="ARBA00012591"/>
    </source>
</evidence>
<comment type="function">
    <text evidence="10">Phosphorylase is an important allosteric enzyme in carbohydrate metabolism. Enzymes from different sources differ in their regulatory mechanisms and in their natural substrates. However, all known phosphorylases share catalytic and structural properties.</text>
</comment>
<dbReference type="PROSITE" id="PS00102">
    <property type="entry name" value="PHOSPHORYLASE"/>
    <property type="match status" value="1"/>
</dbReference>
<dbReference type="InterPro" id="IPR052182">
    <property type="entry name" value="Glycogen/Maltodextrin_Phosph"/>
</dbReference>
<reference evidence="13" key="1">
    <citation type="submission" date="2024-03" db="EMBL/GenBank/DDBJ databases">
        <title>Chitinophaga horti sp. nov., isolated from garden soil.</title>
        <authorList>
            <person name="Lee D.S."/>
            <person name="Han D.M."/>
            <person name="Baek J.H."/>
            <person name="Choi D.G."/>
            <person name="Jeon J.H."/>
            <person name="Jeon C.O."/>
        </authorList>
    </citation>
    <scope>NUCLEOTIDE SEQUENCE [LARGE SCALE GENOMIC DNA]</scope>
    <source>
        <strain evidence="13">GPA1</strain>
    </source>
</reference>
<comment type="similarity">
    <text evidence="3">Belongs to the glycogen phosphorylase family.</text>
</comment>
<dbReference type="InterPro" id="IPR035090">
    <property type="entry name" value="Pyridoxal_P_attach_site"/>
</dbReference>
<evidence type="ECO:0000256" key="6">
    <source>
        <dbReference type="ARBA" id="ARBA00022676"/>
    </source>
</evidence>
<name>A0ABZ2YMT3_9BACT</name>
<keyword evidence="8" id="KW-0663">Pyridoxal phosphate</keyword>
<evidence type="ECO:0000313" key="12">
    <source>
        <dbReference type="EMBL" id="WZN40780.1"/>
    </source>
</evidence>
<keyword evidence="6" id="KW-0328">Glycosyltransferase</keyword>
<comment type="cofactor">
    <cofactor evidence="2">
        <name>pyridoxal 5'-phosphate</name>
        <dbReference type="ChEBI" id="CHEBI:597326"/>
    </cofactor>
</comment>
<dbReference type="SUPFAM" id="SSF53756">
    <property type="entry name" value="UDP-Glycosyltransferase/glycogen phosphorylase"/>
    <property type="match status" value="1"/>
</dbReference>
<protein>
    <recommendedName>
        <fullName evidence="4">glycogen phosphorylase</fullName>
        <ecNumber evidence="4">2.4.1.1</ecNumber>
    </recommendedName>
</protein>
<dbReference type="InterPro" id="IPR000811">
    <property type="entry name" value="Glyco_trans_35"/>
</dbReference>
<dbReference type="NCBIfam" id="TIGR02094">
    <property type="entry name" value="more_P_ylases"/>
    <property type="match status" value="1"/>
</dbReference>
<dbReference type="Pfam" id="PF11897">
    <property type="entry name" value="DUF3417"/>
    <property type="match status" value="1"/>
</dbReference>
<keyword evidence="7" id="KW-0808">Transferase</keyword>
<proteinExistence type="inferred from homology"/>
<feature type="domain" description="DUF3417" evidence="11">
    <location>
        <begin position="47"/>
        <end position="143"/>
    </location>
</feature>
<evidence type="ECO:0000256" key="5">
    <source>
        <dbReference type="ARBA" id="ARBA00022533"/>
    </source>
</evidence>
<evidence type="ECO:0000256" key="10">
    <source>
        <dbReference type="ARBA" id="ARBA00025174"/>
    </source>
</evidence>
<evidence type="ECO:0000259" key="11">
    <source>
        <dbReference type="Pfam" id="PF11897"/>
    </source>
</evidence>
<sequence>MAYDFALQKSMQRERLFREKPQAIPVAAAENIAPPPVWRNITVQPGLPPSLLLLKTIAENTWWSWNPEAVALFESIDPAAWTRCAHNPLTLLRQLDLTTIRKLENDAGFLDQLSKAGNLFHRYMSQSPGTGPQIAWFCMEYGILPGLKLYAGGLGILAGDYLKGASDAGTRLVAVGLLFRHGYFRQKISPQKEQQALPEIMTGSLPVIPVTADDGSQRMIELPLPGRTLYAAVWSVPVGRVTLYLLDTDLPANTADDRLITSVLYGGSQDTRLKQQILLGAGGVRMLTSLGIRPDVCHLNEGHAAFAGFERIHQYIHQEHLGFEEALEMVKSTTLFTTHTAEPAAQDVYDEELLRTYFGWLSKHLNISWEQLMALGQAPGTYNTGKFSMLYLAAHIAQEINAVSKKHQEISRKVLLPLWKDFRPTELHINYITNGVHAPTWMAEDWRSAVTGEISDERCWEIHTSLKRRLIRTIHDRLNQQRVIMQENTGKAFHPLQQLNEKSLIIGFSRRFTPYKRAGLLFSNMRRLAAILGNASRPVHIIIAGKAHPDDEAGKALLKLILTSAANSPVIGERVIFLEDYDMSLAASLVQGTDLWLNTPRRGHEASGTSGMKAALNGVLQLSVDDGWWSEAADDKAGWTISTEDGYADDTLQDEIDADLLYRTLENEVMPLYFDRNQAGLPEKWIAMMKHAINCFRPVYGMERVTKGYASIYKQLQERSHQLCADNYQPLRKLVSWKKSLLANWKQIHLMDSGQLGGAHATLQLGETLPVKIRLYMGELPPGDVGVEIVFSERDDNENFVLVHPLSLTGTSGNIAVFEAAVPLPLSGEYTYSFRVFPKHPMLPHRQDFPLLMWV</sequence>
<dbReference type="EMBL" id="CP149822">
    <property type="protein sequence ID" value="WZN40780.1"/>
    <property type="molecule type" value="Genomic_DNA"/>
</dbReference>
<dbReference type="Proteomes" id="UP001485459">
    <property type="component" value="Chromosome"/>
</dbReference>
<evidence type="ECO:0000313" key="13">
    <source>
        <dbReference type="Proteomes" id="UP001485459"/>
    </source>
</evidence>
<evidence type="ECO:0000256" key="9">
    <source>
        <dbReference type="ARBA" id="ARBA00023277"/>
    </source>
</evidence>
<dbReference type="Gene3D" id="3.40.50.2000">
    <property type="entry name" value="Glycogen Phosphorylase B"/>
    <property type="match status" value="2"/>
</dbReference>
<dbReference type="InterPro" id="IPR011834">
    <property type="entry name" value="Agluc_phsphrylas"/>
</dbReference>
<keyword evidence="9" id="KW-0119">Carbohydrate metabolism</keyword>
<dbReference type="PANTHER" id="PTHR42655">
    <property type="entry name" value="GLYCOGEN PHOSPHORYLASE"/>
    <property type="match status" value="1"/>
</dbReference>
<dbReference type="EC" id="2.4.1.1" evidence="4"/>
<dbReference type="RefSeq" id="WP_341835645.1">
    <property type="nucleotide sequence ID" value="NZ_CP149822.1"/>
</dbReference>
<keyword evidence="13" id="KW-1185">Reference proteome</keyword>
<comment type="catalytic activity">
    <reaction evidence="1">
        <text>[(1-&gt;4)-alpha-D-glucosyl](n) + phosphate = [(1-&gt;4)-alpha-D-glucosyl](n-1) + alpha-D-glucose 1-phosphate</text>
        <dbReference type="Rhea" id="RHEA:41732"/>
        <dbReference type="Rhea" id="RHEA-COMP:9584"/>
        <dbReference type="Rhea" id="RHEA-COMP:9586"/>
        <dbReference type="ChEBI" id="CHEBI:15444"/>
        <dbReference type="ChEBI" id="CHEBI:43474"/>
        <dbReference type="ChEBI" id="CHEBI:58601"/>
        <dbReference type="EC" id="2.4.1.1"/>
    </reaction>
</comment>
<evidence type="ECO:0000256" key="3">
    <source>
        <dbReference type="ARBA" id="ARBA00006047"/>
    </source>
</evidence>
<accession>A0ABZ2YMT3</accession>
<gene>
    <name evidence="12" type="primary">glgP</name>
    <name evidence="12" type="ORF">WJU16_22730</name>
</gene>
<evidence type="ECO:0000256" key="1">
    <source>
        <dbReference type="ARBA" id="ARBA00001275"/>
    </source>
</evidence>
<dbReference type="InterPro" id="IPR024517">
    <property type="entry name" value="Glycogen_phosphorylase_DUF3417"/>
</dbReference>
<dbReference type="PANTHER" id="PTHR42655:SF1">
    <property type="entry name" value="GLYCOGEN PHOSPHORYLASE"/>
    <property type="match status" value="1"/>
</dbReference>
<evidence type="ECO:0000256" key="8">
    <source>
        <dbReference type="ARBA" id="ARBA00022898"/>
    </source>
</evidence>
<evidence type="ECO:0000256" key="7">
    <source>
        <dbReference type="ARBA" id="ARBA00022679"/>
    </source>
</evidence>